<dbReference type="OrthoDB" id="4260877at2759"/>
<name>A0A9W9FZB5_9EURO</name>
<accession>A0A9W9FZB5</accession>
<sequence>MHYYPQDDDEDDYDEPQRPPPAARAPNRQSRGPPPPPKGHAFMFIRSPHGNGKKFKPRRFNWDHTGTGIVLHDIWINAKSGQHDGYLVLDNGRKFPFSGVYVKSSDKGTWYLSSGEGLPRNPRVFSGY</sequence>
<dbReference type="AlphaFoldDB" id="A0A9W9FZB5"/>
<feature type="compositionally biased region" description="Acidic residues" evidence="1">
    <location>
        <begin position="1"/>
        <end position="14"/>
    </location>
</feature>
<reference evidence="2" key="2">
    <citation type="journal article" date="2023" name="IMA Fungus">
        <title>Comparative genomic study of the Penicillium genus elucidates a diverse pangenome and 15 lateral gene transfer events.</title>
        <authorList>
            <person name="Petersen C."/>
            <person name="Sorensen T."/>
            <person name="Nielsen M.R."/>
            <person name="Sondergaard T.E."/>
            <person name="Sorensen J.L."/>
            <person name="Fitzpatrick D.A."/>
            <person name="Frisvad J.C."/>
            <person name="Nielsen K.L."/>
        </authorList>
    </citation>
    <scope>NUCLEOTIDE SEQUENCE</scope>
    <source>
        <strain evidence="2">IBT 30069</strain>
    </source>
</reference>
<comment type="caution">
    <text evidence="2">The sequence shown here is derived from an EMBL/GenBank/DDBJ whole genome shotgun (WGS) entry which is preliminary data.</text>
</comment>
<proteinExistence type="predicted"/>
<dbReference type="EMBL" id="JAPQKH010000003">
    <property type="protein sequence ID" value="KAJ5109143.1"/>
    <property type="molecule type" value="Genomic_DNA"/>
</dbReference>
<gene>
    <name evidence="2" type="ORF">N7456_005818</name>
</gene>
<protein>
    <submittedName>
        <fullName evidence="2">Uncharacterized protein</fullName>
    </submittedName>
</protein>
<evidence type="ECO:0000313" key="2">
    <source>
        <dbReference type="EMBL" id="KAJ5109143.1"/>
    </source>
</evidence>
<organism evidence="2 3">
    <name type="scientific">Penicillium angulare</name>
    <dbReference type="NCBI Taxonomy" id="116970"/>
    <lineage>
        <taxon>Eukaryota</taxon>
        <taxon>Fungi</taxon>
        <taxon>Dikarya</taxon>
        <taxon>Ascomycota</taxon>
        <taxon>Pezizomycotina</taxon>
        <taxon>Eurotiomycetes</taxon>
        <taxon>Eurotiomycetidae</taxon>
        <taxon>Eurotiales</taxon>
        <taxon>Aspergillaceae</taxon>
        <taxon>Penicillium</taxon>
    </lineage>
</organism>
<reference evidence="2" key="1">
    <citation type="submission" date="2022-11" db="EMBL/GenBank/DDBJ databases">
        <authorList>
            <person name="Petersen C."/>
        </authorList>
    </citation>
    <scope>NUCLEOTIDE SEQUENCE</scope>
    <source>
        <strain evidence="2">IBT 30069</strain>
    </source>
</reference>
<evidence type="ECO:0000313" key="3">
    <source>
        <dbReference type="Proteomes" id="UP001149165"/>
    </source>
</evidence>
<feature type="region of interest" description="Disordered" evidence="1">
    <location>
        <begin position="1"/>
        <end position="58"/>
    </location>
</feature>
<keyword evidence="3" id="KW-1185">Reference proteome</keyword>
<dbReference type="Proteomes" id="UP001149165">
    <property type="component" value="Unassembled WGS sequence"/>
</dbReference>
<evidence type="ECO:0000256" key="1">
    <source>
        <dbReference type="SAM" id="MobiDB-lite"/>
    </source>
</evidence>